<sequence length="69" mass="7338">MNNLNFLDERYVAVESDELYDVNGGLIITIAGITFVGWKAAALIAAGVTTIGGAAALGFWNGYNETKKK</sequence>
<accession>A0AAP6RJJ7</accession>
<gene>
    <name evidence="2" type="ORF">GTI81_14765</name>
</gene>
<feature type="transmembrane region" description="Helical" evidence="1">
    <location>
        <begin position="40"/>
        <end position="60"/>
    </location>
</feature>
<reference evidence="2 3" key="1">
    <citation type="submission" date="2019-04" db="EMBL/GenBank/DDBJ databases">
        <title>Step-wise assembly of the neonatal virome modulated by breast feeding.</title>
        <authorList>
            <person name="Liang G."/>
            <person name="Bushman F."/>
        </authorList>
    </citation>
    <scope>NUCLEOTIDE SEQUENCE [LARGE SCALE GENOMIC DNA]</scope>
    <source>
        <strain evidence="2 3">E3754</strain>
    </source>
</reference>
<organism evidence="2 3">
    <name type="scientific">Enterococcus faecalis</name>
    <name type="common">Streptococcus faecalis</name>
    <dbReference type="NCBI Taxonomy" id="1351"/>
    <lineage>
        <taxon>Bacteria</taxon>
        <taxon>Bacillati</taxon>
        <taxon>Bacillota</taxon>
        <taxon>Bacilli</taxon>
        <taxon>Lactobacillales</taxon>
        <taxon>Enterococcaceae</taxon>
        <taxon>Enterococcus</taxon>
    </lineage>
</organism>
<dbReference type="RefSeq" id="WP_115253344.1">
    <property type="nucleotide sequence ID" value="NZ_UGJC01000006.1"/>
</dbReference>
<dbReference type="AlphaFoldDB" id="A0AAP6RJJ7"/>
<dbReference type="Proteomes" id="UP000429730">
    <property type="component" value="Unassembled WGS sequence"/>
</dbReference>
<evidence type="ECO:0008006" key="4">
    <source>
        <dbReference type="Google" id="ProtNLM"/>
    </source>
</evidence>
<evidence type="ECO:0000313" key="3">
    <source>
        <dbReference type="Proteomes" id="UP000429730"/>
    </source>
</evidence>
<evidence type="ECO:0000313" key="2">
    <source>
        <dbReference type="EMBL" id="MXS53958.1"/>
    </source>
</evidence>
<evidence type="ECO:0000256" key="1">
    <source>
        <dbReference type="SAM" id="Phobius"/>
    </source>
</evidence>
<keyword evidence="1" id="KW-0472">Membrane</keyword>
<dbReference type="EMBL" id="WVTJ01000048">
    <property type="protein sequence ID" value="MXS53958.1"/>
    <property type="molecule type" value="Genomic_DNA"/>
</dbReference>
<name>A0AAP6RJJ7_ENTFL</name>
<protein>
    <recommendedName>
        <fullName evidence="4">Class IIb bacteriocin, lactobin A/cerein 7B family</fullName>
    </recommendedName>
</protein>
<comment type="caution">
    <text evidence="2">The sequence shown here is derived from an EMBL/GenBank/DDBJ whole genome shotgun (WGS) entry which is preliminary data.</text>
</comment>
<proteinExistence type="predicted"/>
<keyword evidence="1" id="KW-1133">Transmembrane helix</keyword>
<keyword evidence="1" id="KW-0812">Transmembrane</keyword>